<dbReference type="OrthoDB" id="6155966at2759"/>
<evidence type="ECO:0000259" key="6">
    <source>
        <dbReference type="PROSITE" id="PS50157"/>
    </source>
</evidence>
<dbReference type="GO" id="GO:0005634">
    <property type="term" value="C:nucleus"/>
    <property type="evidence" value="ECO:0007669"/>
    <property type="project" value="UniProtKB-ARBA"/>
</dbReference>
<evidence type="ECO:0000256" key="1">
    <source>
        <dbReference type="ARBA" id="ARBA00022723"/>
    </source>
</evidence>
<dbReference type="GO" id="GO:0000978">
    <property type="term" value="F:RNA polymerase II cis-regulatory region sequence-specific DNA binding"/>
    <property type="evidence" value="ECO:0007669"/>
    <property type="project" value="TreeGrafter"/>
</dbReference>
<evidence type="ECO:0000256" key="4">
    <source>
        <dbReference type="ARBA" id="ARBA00022833"/>
    </source>
</evidence>
<evidence type="ECO:0000313" key="7">
    <source>
        <dbReference type="EMBL" id="GBM95502.1"/>
    </source>
</evidence>
<reference evidence="7 8" key="1">
    <citation type="journal article" date="2019" name="Sci. Rep.">
        <title>Orb-weaving spider Araneus ventricosus genome elucidates the spidroin gene catalogue.</title>
        <authorList>
            <person name="Kono N."/>
            <person name="Nakamura H."/>
            <person name="Ohtoshi R."/>
            <person name="Moran D.A.P."/>
            <person name="Shinohara A."/>
            <person name="Yoshida Y."/>
            <person name="Fujiwara M."/>
            <person name="Mori M."/>
            <person name="Tomita M."/>
            <person name="Arakawa K."/>
        </authorList>
    </citation>
    <scope>NUCLEOTIDE SEQUENCE [LARGE SCALE GENOMIC DNA]</scope>
</reference>
<dbReference type="EMBL" id="BGPR01004063">
    <property type="protein sequence ID" value="GBM95502.1"/>
    <property type="molecule type" value="Genomic_DNA"/>
</dbReference>
<protein>
    <submittedName>
        <fullName evidence="7">Zinc finger protein Gfi-1b</fullName>
    </submittedName>
</protein>
<keyword evidence="4" id="KW-0862">Zinc</keyword>
<dbReference type="AlphaFoldDB" id="A0A4Y2K282"/>
<dbReference type="InterPro" id="IPR036236">
    <property type="entry name" value="Znf_C2H2_sf"/>
</dbReference>
<organism evidence="7 8">
    <name type="scientific">Araneus ventricosus</name>
    <name type="common">Orbweaver spider</name>
    <name type="synonym">Epeira ventricosa</name>
    <dbReference type="NCBI Taxonomy" id="182803"/>
    <lineage>
        <taxon>Eukaryota</taxon>
        <taxon>Metazoa</taxon>
        <taxon>Ecdysozoa</taxon>
        <taxon>Arthropoda</taxon>
        <taxon>Chelicerata</taxon>
        <taxon>Arachnida</taxon>
        <taxon>Araneae</taxon>
        <taxon>Araneomorphae</taxon>
        <taxon>Entelegynae</taxon>
        <taxon>Araneoidea</taxon>
        <taxon>Araneidae</taxon>
        <taxon>Araneus</taxon>
    </lineage>
</organism>
<feature type="domain" description="C2H2-type" evidence="6">
    <location>
        <begin position="319"/>
        <end position="346"/>
    </location>
</feature>
<dbReference type="PANTHER" id="PTHR23235">
    <property type="entry name" value="KRUEPPEL-LIKE TRANSCRIPTION FACTOR"/>
    <property type="match status" value="1"/>
</dbReference>
<accession>A0A4Y2K282</accession>
<dbReference type="FunFam" id="3.30.160.60:FF:000432">
    <property type="entry name" value="zinc finger protein Gfi-1b isoform X1"/>
    <property type="match status" value="1"/>
</dbReference>
<dbReference type="Proteomes" id="UP000499080">
    <property type="component" value="Unassembled WGS sequence"/>
</dbReference>
<evidence type="ECO:0000256" key="5">
    <source>
        <dbReference type="PROSITE-ProRule" id="PRU00042"/>
    </source>
</evidence>
<feature type="domain" description="C2H2-type" evidence="6">
    <location>
        <begin position="375"/>
        <end position="398"/>
    </location>
</feature>
<feature type="domain" description="C2H2-type" evidence="6">
    <location>
        <begin position="347"/>
        <end position="374"/>
    </location>
</feature>
<feature type="domain" description="C2H2-type" evidence="6">
    <location>
        <begin position="291"/>
        <end position="318"/>
    </location>
</feature>
<name>A0A4Y2K282_ARAVE</name>
<keyword evidence="1" id="KW-0479">Metal-binding</keyword>
<keyword evidence="8" id="KW-1185">Reference proteome</keyword>
<dbReference type="SUPFAM" id="SSF57667">
    <property type="entry name" value="beta-beta-alpha zinc fingers"/>
    <property type="match status" value="2"/>
</dbReference>
<dbReference type="GO" id="GO:0000981">
    <property type="term" value="F:DNA-binding transcription factor activity, RNA polymerase II-specific"/>
    <property type="evidence" value="ECO:0007669"/>
    <property type="project" value="TreeGrafter"/>
</dbReference>
<keyword evidence="2" id="KW-0677">Repeat</keyword>
<dbReference type="PANTHER" id="PTHR23235:SF120">
    <property type="entry name" value="KRUPPEL-LIKE FACTOR 15"/>
    <property type="match status" value="1"/>
</dbReference>
<dbReference type="PROSITE" id="PS00028">
    <property type="entry name" value="ZINC_FINGER_C2H2_1"/>
    <property type="match status" value="4"/>
</dbReference>
<dbReference type="PROSITE" id="PS50157">
    <property type="entry name" value="ZINC_FINGER_C2H2_2"/>
    <property type="match status" value="4"/>
</dbReference>
<dbReference type="InterPro" id="IPR013087">
    <property type="entry name" value="Znf_C2H2_type"/>
</dbReference>
<dbReference type="GO" id="GO:0008270">
    <property type="term" value="F:zinc ion binding"/>
    <property type="evidence" value="ECO:0007669"/>
    <property type="project" value="UniProtKB-KW"/>
</dbReference>
<dbReference type="Pfam" id="PF00096">
    <property type="entry name" value="zf-C2H2"/>
    <property type="match status" value="4"/>
</dbReference>
<evidence type="ECO:0000256" key="3">
    <source>
        <dbReference type="ARBA" id="ARBA00022771"/>
    </source>
</evidence>
<dbReference type="SMART" id="SM00355">
    <property type="entry name" value="ZnF_C2H2"/>
    <property type="match status" value="4"/>
</dbReference>
<sequence>MPRSFLIKKKSLHHRGAERTAVGVERDEQNVLPHVPELSNVYEVPSFSTTAVMSNHAKSHETSFPNRGPEELLSERNLQNFLRLCCYFVPFSQSSSPKPRVELFRDWTLESLYDPHKIWNPFLPNNATTFKKSPIHTPRLWRPAFSEIQSPIANENSSSCKYCGSICDDNFLLDNRTCFKCFSFIDASRGSQENYVLKNENKNFSSPSRCVSLETMDTTFKKVEQMDSLKTLSENKVSSPKPLLPITQIDKQNQVLDINKSRTGQHSIRGLEKIQDKKQYVRISSTGCKSFTCKECGKSFKRSSTLSTHLLIHLNIRPYSCTYCGKRFHQKSDMKKHTYIHTGEKPHKCDVCGKAFSQSSNLITHSRKHSGFKPFSCSKCSRTFQRKIDLLRHMDSKHYTTLNYLNAPQNNISCE</sequence>
<proteinExistence type="predicted"/>
<comment type="caution">
    <text evidence="7">The sequence shown here is derived from an EMBL/GenBank/DDBJ whole genome shotgun (WGS) entry which is preliminary data.</text>
</comment>
<evidence type="ECO:0000313" key="8">
    <source>
        <dbReference type="Proteomes" id="UP000499080"/>
    </source>
</evidence>
<gene>
    <name evidence="7" type="primary">GFI1B_0</name>
    <name evidence="7" type="ORF">AVEN_202679_1</name>
</gene>
<dbReference type="FunFam" id="3.30.160.60:FF:000345">
    <property type="entry name" value="Zinc finger protein Gfi-1"/>
    <property type="match status" value="1"/>
</dbReference>
<dbReference type="Gene3D" id="3.30.160.60">
    <property type="entry name" value="Classic Zinc Finger"/>
    <property type="match status" value="4"/>
</dbReference>
<evidence type="ECO:0000256" key="2">
    <source>
        <dbReference type="ARBA" id="ARBA00022737"/>
    </source>
</evidence>
<keyword evidence="3 5" id="KW-0863">Zinc-finger</keyword>
<dbReference type="FunFam" id="3.30.160.60:FF:000340">
    <property type="entry name" value="zinc finger protein 473 isoform X1"/>
    <property type="match status" value="1"/>
</dbReference>